<dbReference type="InterPro" id="IPR050595">
    <property type="entry name" value="Bact_response_regulator"/>
</dbReference>
<dbReference type="Pfam" id="PF00072">
    <property type="entry name" value="Response_reg"/>
    <property type="match status" value="1"/>
</dbReference>
<dbReference type="InterPro" id="IPR011006">
    <property type="entry name" value="CheY-like_superfamily"/>
</dbReference>
<protein>
    <submittedName>
        <fullName evidence="4">Blue-light-activated protein</fullName>
    </submittedName>
</protein>
<evidence type="ECO:0000313" key="5">
    <source>
        <dbReference type="Proteomes" id="UP000197290"/>
    </source>
</evidence>
<keyword evidence="5" id="KW-1185">Reference proteome</keyword>
<dbReference type="InterPro" id="IPR001789">
    <property type="entry name" value="Sig_transdc_resp-reg_receiver"/>
</dbReference>
<dbReference type="SUPFAM" id="SSF52172">
    <property type="entry name" value="CheY-like"/>
    <property type="match status" value="1"/>
</dbReference>
<dbReference type="GO" id="GO:0000160">
    <property type="term" value="P:phosphorelay signal transduction system"/>
    <property type="evidence" value="ECO:0007669"/>
    <property type="project" value="InterPro"/>
</dbReference>
<evidence type="ECO:0000256" key="2">
    <source>
        <dbReference type="PROSITE-ProRule" id="PRU00169"/>
    </source>
</evidence>
<dbReference type="PROSITE" id="PS50110">
    <property type="entry name" value="RESPONSE_REGULATORY"/>
    <property type="match status" value="1"/>
</dbReference>
<name>A0A245ZEE0_9SPHN</name>
<feature type="modified residue" description="4-aspartylphosphate" evidence="2">
    <location>
        <position position="63"/>
    </location>
</feature>
<evidence type="ECO:0000259" key="3">
    <source>
        <dbReference type="PROSITE" id="PS50110"/>
    </source>
</evidence>
<accession>A0A245ZEE0</accession>
<feature type="domain" description="Response regulatory" evidence="3">
    <location>
        <begin position="13"/>
        <end position="126"/>
    </location>
</feature>
<sequence>MTSKSKSQRPPAVVLVVEDEPIQRLEMIALVEEAGFTAVEAWDADHAVSILEARLDIHVVFTDIEMPGSMDGLKLAAAIRHRWPPIEIIVTSAGTRPDIASLPARSMFLPKPIDPDAAIRAMQQFAA</sequence>
<dbReference type="SMART" id="SM00448">
    <property type="entry name" value="REC"/>
    <property type="match status" value="1"/>
</dbReference>
<dbReference type="PANTHER" id="PTHR44591">
    <property type="entry name" value="STRESS RESPONSE REGULATOR PROTEIN 1"/>
    <property type="match status" value="1"/>
</dbReference>
<dbReference type="AlphaFoldDB" id="A0A245ZEE0"/>
<proteinExistence type="predicted"/>
<evidence type="ECO:0000313" key="4">
    <source>
        <dbReference type="EMBL" id="OWK28083.1"/>
    </source>
</evidence>
<organism evidence="4 5">
    <name type="scientific">Sphingomonas dokdonensis</name>
    <dbReference type="NCBI Taxonomy" id="344880"/>
    <lineage>
        <taxon>Bacteria</taxon>
        <taxon>Pseudomonadati</taxon>
        <taxon>Pseudomonadota</taxon>
        <taxon>Alphaproteobacteria</taxon>
        <taxon>Sphingomonadales</taxon>
        <taxon>Sphingomonadaceae</taxon>
        <taxon>Sphingomonas</taxon>
    </lineage>
</organism>
<dbReference type="PANTHER" id="PTHR44591:SF21">
    <property type="entry name" value="TWO-COMPONENT RESPONSE REGULATOR"/>
    <property type="match status" value="1"/>
</dbReference>
<comment type="caution">
    <text evidence="4">The sequence shown here is derived from an EMBL/GenBank/DDBJ whole genome shotgun (WGS) entry which is preliminary data.</text>
</comment>
<dbReference type="Proteomes" id="UP000197290">
    <property type="component" value="Unassembled WGS sequence"/>
</dbReference>
<dbReference type="OrthoDB" id="9784719at2"/>
<gene>
    <name evidence="4" type="ORF">SPDO_29160</name>
</gene>
<dbReference type="EMBL" id="NBBI01000007">
    <property type="protein sequence ID" value="OWK28083.1"/>
    <property type="molecule type" value="Genomic_DNA"/>
</dbReference>
<dbReference type="RefSeq" id="WP_088368235.1">
    <property type="nucleotide sequence ID" value="NZ_NBBI01000007.1"/>
</dbReference>
<evidence type="ECO:0000256" key="1">
    <source>
        <dbReference type="ARBA" id="ARBA00022553"/>
    </source>
</evidence>
<reference evidence="4 5" key="1">
    <citation type="submission" date="2017-03" db="EMBL/GenBank/DDBJ databases">
        <title>Genome sequence of Sphingomonas dokdonensis DSM 21029.</title>
        <authorList>
            <person name="Poehlein A."/>
            <person name="Wuebbeler J.H."/>
            <person name="Steinbuechel A."/>
            <person name="Daniel R."/>
        </authorList>
    </citation>
    <scope>NUCLEOTIDE SEQUENCE [LARGE SCALE GENOMIC DNA]</scope>
    <source>
        <strain evidence="4 5">DSM 21029</strain>
    </source>
</reference>
<dbReference type="Gene3D" id="3.40.50.2300">
    <property type="match status" value="1"/>
</dbReference>
<keyword evidence="1 2" id="KW-0597">Phosphoprotein</keyword>